<dbReference type="AlphaFoldDB" id="A0A9W8P7H7"/>
<feature type="non-terminal residue" evidence="1">
    <location>
        <position position="332"/>
    </location>
</feature>
<name>A0A9W8P7H7_9AGAR</name>
<sequence length="332" mass="38271">VCQLFGKHNIFNTNHSQWIRKDKDKLRHWATAYRDAQTLKERKSISETYGVRWSSLWLLEYWDPTRMLVIDSMHCILEGLVRFQCREVLRLDASKRQVSPKGFKYAFDWQWALYDPDIAIHVEISPKHIPQVAKIQDALCWAIEGEQSLSLDELWTRLDGNVSGALQFVAWSLELSPLLNNIHPDISSLYVERAKRKSKRRSLVDVQFPTGKPPSQKNHFIALLLNWRLMQPRDASKFVVETGRPEVLTYIRQVIQKTTTPAWLNSVPKDFGDPKAGTLKADEWRTLSTVYLPIALITLWGDIDSSAPPEDDSEAAYLLQALDHTMALFQAT</sequence>
<dbReference type="Proteomes" id="UP001142393">
    <property type="component" value="Unassembled WGS sequence"/>
</dbReference>
<accession>A0A9W8P7H7</accession>
<reference evidence="1 2" key="1">
    <citation type="journal article" date="2023" name="Proc. Natl. Acad. Sci. U.S.A.">
        <title>A global phylogenomic analysis of the shiitake genus Lentinula.</title>
        <authorList>
            <person name="Sierra-Patev S."/>
            <person name="Min B."/>
            <person name="Naranjo-Ortiz M."/>
            <person name="Looney B."/>
            <person name="Konkel Z."/>
            <person name="Slot J.C."/>
            <person name="Sakamoto Y."/>
            <person name="Steenwyk J.L."/>
            <person name="Rokas A."/>
            <person name="Carro J."/>
            <person name="Camarero S."/>
            <person name="Ferreira P."/>
            <person name="Molpeceres G."/>
            <person name="Ruiz-Duenas F.J."/>
            <person name="Serrano A."/>
            <person name="Henrissat B."/>
            <person name="Drula E."/>
            <person name="Hughes K.W."/>
            <person name="Mata J.L."/>
            <person name="Ishikawa N.K."/>
            <person name="Vargas-Isla R."/>
            <person name="Ushijima S."/>
            <person name="Smith C.A."/>
            <person name="Donoghue J."/>
            <person name="Ahrendt S."/>
            <person name="Andreopoulos W."/>
            <person name="He G."/>
            <person name="LaButti K."/>
            <person name="Lipzen A."/>
            <person name="Ng V."/>
            <person name="Riley R."/>
            <person name="Sandor L."/>
            <person name="Barry K."/>
            <person name="Martinez A.T."/>
            <person name="Xiao Y."/>
            <person name="Gibbons J.G."/>
            <person name="Terashima K."/>
            <person name="Grigoriev I.V."/>
            <person name="Hibbett D."/>
        </authorList>
    </citation>
    <scope>NUCLEOTIDE SEQUENCE [LARGE SCALE GENOMIC DNA]</scope>
    <source>
        <strain evidence="1 2">TFB7810</strain>
    </source>
</reference>
<feature type="non-terminal residue" evidence="1">
    <location>
        <position position="1"/>
    </location>
</feature>
<dbReference type="EMBL" id="JANVFU010000002">
    <property type="protein sequence ID" value="KAJ3748380.1"/>
    <property type="molecule type" value="Genomic_DNA"/>
</dbReference>
<proteinExistence type="predicted"/>
<evidence type="ECO:0000313" key="2">
    <source>
        <dbReference type="Proteomes" id="UP001142393"/>
    </source>
</evidence>
<protein>
    <submittedName>
        <fullName evidence="1">Uncharacterized protein</fullName>
    </submittedName>
</protein>
<comment type="caution">
    <text evidence="1">The sequence shown here is derived from an EMBL/GenBank/DDBJ whole genome shotgun (WGS) entry which is preliminary data.</text>
</comment>
<organism evidence="1 2">
    <name type="scientific">Lentinula detonsa</name>
    <dbReference type="NCBI Taxonomy" id="2804962"/>
    <lineage>
        <taxon>Eukaryota</taxon>
        <taxon>Fungi</taxon>
        <taxon>Dikarya</taxon>
        <taxon>Basidiomycota</taxon>
        <taxon>Agaricomycotina</taxon>
        <taxon>Agaricomycetes</taxon>
        <taxon>Agaricomycetidae</taxon>
        <taxon>Agaricales</taxon>
        <taxon>Marasmiineae</taxon>
        <taxon>Omphalotaceae</taxon>
        <taxon>Lentinula</taxon>
    </lineage>
</organism>
<gene>
    <name evidence="1" type="ORF">DFH05DRAFT_1360801</name>
</gene>
<evidence type="ECO:0000313" key="1">
    <source>
        <dbReference type="EMBL" id="KAJ3748380.1"/>
    </source>
</evidence>
<keyword evidence="2" id="KW-1185">Reference proteome</keyword>